<organism evidence="2 3">
    <name type="scientific">Thalassolituus pacificus</name>
    <dbReference type="NCBI Taxonomy" id="2975440"/>
    <lineage>
        <taxon>Bacteria</taxon>
        <taxon>Pseudomonadati</taxon>
        <taxon>Pseudomonadota</taxon>
        <taxon>Gammaproteobacteria</taxon>
        <taxon>Oceanospirillales</taxon>
        <taxon>Oceanospirillaceae</taxon>
        <taxon>Thalassolituus</taxon>
    </lineage>
</organism>
<dbReference type="Proteomes" id="UP001147830">
    <property type="component" value="Unassembled WGS sequence"/>
</dbReference>
<protein>
    <submittedName>
        <fullName evidence="2">Transposase</fullName>
    </submittedName>
</protein>
<dbReference type="GO" id="GO:0043565">
    <property type="term" value="F:sequence-specific DNA binding"/>
    <property type="evidence" value="ECO:0007669"/>
    <property type="project" value="TreeGrafter"/>
</dbReference>
<comment type="caution">
    <text evidence="2">The sequence shown here is derived from an EMBL/GenBank/DDBJ whole genome shotgun (WGS) entry which is preliminary data.</text>
</comment>
<dbReference type="RefSeq" id="WP_260976206.1">
    <property type="nucleotide sequence ID" value="NZ_JAOANI010000015.1"/>
</dbReference>
<dbReference type="InterPro" id="IPR052715">
    <property type="entry name" value="RAYT_transposase"/>
</dbReference>
<gene>
    <name evidence="2" type="ORF">NYR02_09945</name>
</gene>
<dbReference type="AlphaFoldDB" id="A0A9X3AGL6"/>
<reference evidence="2" key="1">
    <citation type="journal article" date="2022" name="Front. Microbiol.">
        <title>Genome-based taxonomic rearrangement of Oceanobacter-related bacteria including the description of Thalassolituus hydrocarbonoclasticus sp. nov. and Thalassolituus pacificus sp. nov. and emended description of the genus Thalassolituus.</title>
        <authorList>
            <person name="Dong C."/>
            <person name="Wei L."/>
            <person name="Wang J."/>
            <person name="Lai Q."/>
            <person name="Huang Z."/>
            <person name="Shao Z."/>
        </authorList>
    </citation>
    <scope>NUCLEOTIDE SEQUENCE</scope>
    <source>
        <strain evidence="2">59MF3M-4</strain>
    </source>
</reference>
<dbReference type="GO" id="GO:0004803">
    <property type="term" value="F:transposase activity"/>
    <property type="evidence" value="ECO:0007669"/>
    <property type="project" value="InterPro"/>
</dbReference>
<dbReference type="GO" id="GO:0006313">
    <property type="term" value="P:DNA transposition"/>
    <property type="evidence" value="ECO:0007669"/>
    <property type="project" value="InterPro"/>
</dbReference>
<dbReference type="Pfam" id="PF01797">
    <property type="entry name" value="Y1_Tnp"/>
    <property type="match status" value="1"/>
</dbReference>
<dbReference type="SMART" id="SM01321">
    <property type="entry name" value="Y1_Tnp"/>
    <property type="match status" value="1"/>
</dbReference>
<proteinExistence type="predicted"/>
<dbReference type="InterPro" id="IPR036515">
    <property type="entry name" value="Transposase_17_sf"/>
</dbReference>
<dbReference type="EMBL" id="JAOANI010000015">
    <property type="protein sequence ID" value="MCT7359342.1"/>
    <property type="molecule type" value="Genomic_DNA"/>
</dbReference>
<evidence type="ECO:0000313" key="3">
    <source>
        <dbReference type="Proteomes" id="UP001147830"/>
    </source>
</evidence>
<name>A0A9X3AGL6_9GAMM</name>
<reference evidence="2" key="2">
    <citation type="submission" date="2022-08" db="EMBL/GenBank/DDBJ databases">
        <authorList>
            <person name="Dong C."/>
        </authorList>
    </citation>
    <scope>NUCLEOTIDE SEQUENCE</scope>
    <source>
        <strain evidence="2">59MF3M-4</strain>
    </source>
</reference>
<keyword evidence="3" id="KW-1185">Reference proteome</keyword>
<dbReference type="PANTHER" id="PTHR36966">
    <property type="entry name" value="REP-ASSOCIATED TYROSINE TRANSPOSASE"/>
    <property type="match status" value="1"/>
</dbReference>
<dbReference type="NCBIfam" id="NF047646">
    <property type="entry name" value="REP_Tyr_transpos"/>
    <property type="match status" value="1"/>
</dbReference>
<dbReference type="InterPro" id="IPR002686">
    <property type="entry name" value="Transposase_17"/>
</dbReference>
<feature type="domain" description="Transposase IS200-like" evidence="1">
    <location>
        <begin position="9"/>
        <end position="125"/>
    </location>
</feature>
<evidence type="ECO:0000259" key="1">
    <source>
        <dbReference type="SMART" id="SM01321"/>
    </source>
</evidence>
<sequence length="168" mass="19565">MSYYRRAIAPGGTFFFTIVTAKRKPLLTTPDVRQALRESISAVRQTQPFDIAAWVLLPDHMHCIWTLPEGDCDYSSRIGKIKRLTSKHLGYSGERDSGLWQRRFWEHQIRDEKDLIRHIEYIFINPVKHGLCSAAAEWPYSSFHRYVKQGIYPQDWASCENLTGDFGE</sequence>
<accession>A0A9X3AGL6</accession>
<evidence type="ECO:0000313" key="2">
    <source>
        <dbReference type="EMBL" id="MCT7359342.1"/>
    </source>
</evidence>
<dbReference type="PANTHER" id="PTHR36966:SF1">
    <property type="entry name" value="REP-ASSOCIATED TYROSINE TRANSPOSASE"/>
    <property type="match status" value="1"/>
</dbReference>
<dbReference type="Gene3D" id="3.30.70.1290">
    <property type="entry name" value="Transposase IS200-like"/>
    <property type="match status" value="1"/>
</dbReference>
<dbReference type="SUPFAM" id="SSF143422">
    <property type="entry name" value="Transposase IS200-like"/>
    <property type="match status" value="1"/>
</dbReference>